<dbReference type="Proteomes" id="UP000245207">
    <property type="component" value="Unassembled WGS sequence"/>
</dbReference>
<accession>A0A2U1QLA8</accession>
<dbReference type="GO" id="GO:0003723">
    <property type="term" value="F:RNA binding"/>
    <property type="evidence" value="ECO:0007669"/>
    <property type="project" value="UniProtKB-UniRule"/>
</dbReference>
<dbReference type="PANTHER" id="PTHR11176">
    <property type="entry name" value="BOULE-RELATED"/>
    <property type="match status" value="1"/>
</dbReference>
<evidence type="ECO:0000256" key="1">
    <source>
        <dbReference type="ARBA" id="ARBA00022884"/>
    </source>
</evidence>
<feature type="region of interest" description="Disordered" evidence="3">
    <location>
        <begin position="214"/>
        <end position="252"/>
    </location>
</feature>
<feature type="domain" description="RRM" evidence="4">
    <location>
        <begin position="18"/>
        <end position="95"/>
    </location>
</feature>
<dbReference type="PANTHER" id="PTHR11176:SF56">
    <property type="entry name" value="RRM DOMAIN-CONTAINING PROTEIN"/>
    <property type="match status" value="1"/>
</dbReference>
<dbReference type="EMBL" id="PKPP01000052">
    <property type="protein sequence ID" value="PWA98747.1"/>
    <property type="molecule type" value="Genomic_DNA"/>
</dbReference>
<keyword evidence="6" id="KW-1185">Reference proteome</keyword>
<feature type="compositionally biased region" description="Polar residues" evidence="3">
    <location>
        <begin position="105"/>
        <end position="122"/>
    </location>
</feature>
<dbReference type="AlphaFoldDB" id="A0A2U1QLA8"/>
<evidence type="ECO:0000256" key="3">
    <source>
        <dbReference type="SAM" id="MobiDB-lite"/>
    </source>
</evidence>
<dbReference type="InterPro" id="IPR012677">
    <property type="entry name" value="Nucleotide-bd_a/b_plait_sf"/>
</dbReference>
<dbReference type="SMART" id="SM00360">
    <property type="entry name" value="RRM"/>
    <property type="match status" value="1"/>
</dbReference>
<dbReference type="InterPro" id="IPR000504">
    <property type="entry name" value="RRM_dom"/>
</dbReference>
<evidence type="ECO:0000313" key="6">
    <source>
        <dbReference type="Proteomes" id="UP000245207"/>
    </source>
</evidence>
<evidence type="ECO:0000259" key="4">
    <source>
        <dbReference type="PROSITE" id="PS50102"/>
    </source>
</evidence>
<organism evidence="5 6">
    <name type="scientific">Artemisia annua</name>
    <name type="common">Sweet wormwood</name>
    <dbReference type="NCBI Taxonomy" id="35608"/>
    <lineage>
        <taxon>Eukaryota</taxon>
        <taxon>Viridiplantae</taxon>
        <taxon>Streptophyta</taxon>
        <taxon>Embryophyta</taxon>
        <taxon>Tracheophyta</taxon>
        <taxon>Spermatophyta</taxon>
        <taxon>Magnoliopsida</taxon>
        <taxon>eudicotyledons</taxon>
        <taxon>Gunneridae</taxon>
        <taxon>Pentapetalae</taxon>
        <taxon>asterids</taxon>
        <taxon>campanulids</taxon>
        <taxon>Asterales</taxon>
        <taxon>Asteraceae</taxon>
        <taxon>Asteroideae</taxon>
        <taxon>Anthemideae</taxon>
        <taxon>Artemisiinae</taxon>
        <taxon>Artemisia</taxon>
    </lineage>
</organism>
<evidence type="ECO:0000313" key="5">
    <source>
        <dbReference type="EMBL" id="PWA98747.1"/>
    </source>
</evidence>
<comment type="caution">
    <text evidence="5">The sequence shown here is derived from an EMBL/GenBank/DDBJ whole genome shotgun (WGS) entry which is preliminary data.</text>
</comment>
<keyword evidence="1 2" id="KW-0694">RNA-binding</keyword>
<dbReference type="SUPFAM" id="SSF54928">
    <property type="entry name" value="RNA-binding domain, RBD"/>
    <property type="match status" value="1"/>
</dbReference>
<dbReference type="Gene3D" id="3.30.70.330">
    <property type="match status" value="1"/>
</dbReference>
<name>A0A2U1QLA8_ARTAN</name>
<dbReference type="STRING" id="35608.A0A2U1QLA8"/>
<proteinExistence type="predicted"/>
<protein>
    <submittedName>
        <fullName evidence="5">Nucleotide-binding, alpha-beta plait</fullName>
    </submittedName>
</protein>
<dbReference type="Pfam" id="PF00076">
    <property type="entry name" value="RRM_1"/>
    <property type="match status" value="1"/>
</dbReference>
<evidence type="ECO:0000256" key="2">
    <source>
        <dbReference type="PROSITE-ProRule" id="PRU00176"/>
    </source>
</evidence>
<dbReference type="OrthoDB" id="439808at2759"/>
<reference evidence="5 6" key="1">
    <citation type="journal article" date="2018" name="Mol. Plant">
        <title>The genome of Artemisia annua provides insight into the evolution of Asteraceae family and artemisinin biosynthesis.</title>
        <authorList>
            <person name="Shen Q."/>
            <person name="Zhang L."/>
            <person name="Liao Z."/>
            <person name="Wang S."/>
            <person name="Yan T."/>
            <person name="Shi P."/>
            <person name="Liu M."/>
            <person name="Fu X."/>
            <person name="Pan Q."/>
            <person name="Wang Y."/>
            <person name="Lv Z."/>
            <person name="Lu X."/>
            <person name="Zhang F."/>
            <person name="Jiang W."/>
            <person name="Ma Y."/>
            <person name="Chen M."/>
            <person name="Hao X."/>
            <person name="Li L."/>
            <person name="Tang Y."/>
            <person name="Lv G."/>
            <person name="Zhou Y."/>
            <person name="Sun X."/>
            <person name="Brodelius P.E."/>
            <person name="Rose J.K.C."/>
            <person name="Tang K."/>
        </authorList>
    </citation>
    <scope>NUCLEOTIDE SEQUENCE [LARGE SCALE GENOMIC DNA]</scope>
    <source>
        <strain evidence="6">cv. Huhao1</strain>
        <tissue evidence="5">Leaf</tissue>
    </source>
</reference>
<sequence>MLTYNSSNVGPFGDTTLTKVFVGGLAWETPNDALKNHFEKFGDILEAVIINDKTTGRSKGYGFVTFNEPESAKKACEDPAPVINGRRANCNLASLGARRPRSCPPHQNGSNANVGPRSTGTLTPPPPQVQWYYQPTPAVASQYVQRHQNAVPYYGYGPATYVATNGGSYNHKLGYMGGAYMNGGHYTQLYPGQAMVMYPLHHYHHAGSMGPTAQSYSGPAVPLISKPTKITPTPGPQKLEDGPLDVECSHAQ</sequence>
<gene>
    <name evidence="5" type="ORF">CTI12_AA015280</name>
</gene>
<feature type="region of interest" description="Disordered" evidence="3">
    <location>
        <begin position="98"/>
        <end position="125"/>
    </location>
</feature>
<dbReference type="PROSITE" id="PS50102">
    <property type="entry name" value="RRM"/>
    <property type="match status" value="1"/>
</dbReference>
<dbReference type="InterPro" id="IPR035979">
    <property type="entry name" value="RBD_domain_sf"/>
</dbReference>